<dbReference type="Gene3D" id="1.10.443.10">
    <property type="entry name" value="Intergrase catalytic core"/>
    <property type="match status" value="1"/>
</dbReference>
<accession>A0ABM6JJP1</accession>
<dbReference type="InterPro" id="IPR011010">
    <property type="entry name" value="DNA_brk_join_enz"/>
</dbReference>
<keyword evidence="7" id="KW-0233">DNA recombination</keyword>
<keyword evidence="3" id="KW-0132">Cell division</keyword>
<dbReference type="Gene3D" id="1.10.150.130">
    <property type="match status" value="1"/>
</dbReference>
<gene>
    <name evidence="12" type="ORF">SJ2017_2063</name>
</gene>
<dbReference type="SUPFAM" id="SSF56349">
    <property type="entry name" value="DNA breaking-rejoining enzymes"/>
    <property type="match status" value="1"/>
</dbReference>
<dbReference type="CDD" id="cd00397">
    <property type="entry name" value="DNA_BRE_C"/>
    <property type="match status" value="1"/>
</dbReference>
<evidence type="ECO:0000256" key="7">
    <source>
        <dbReference type="ARBA" id="ARBA00023172"/>
    </source>
</evidence>
<evidence type="ECO:0000313" key="12">
    <source>
        <dbReference type="EMBL" id="ARD22361.1"/>
    </source>
</evidence>
<evidence type="ECO:0000256" key="1">
    <source>
        <dbReference type="ARBA" id="ARBA00004496"/>
    </source>
</evidence>
<dbReference type="InterPro" id="IPR050090">
    <property type="entry name" value="Tyrosine_recombinase_XerCD"/>
</dbReference>
<evidence type="ECO:0000256" key="6">
    <source>
        <dbReference type="ARBA" id="ARBA00023125"/>
    </source>
</evidence>
<evidence type="ECO:0000256" key="2">
    <source>
        <dbReference type="ARBA" id="ARBA00022490"/>
    </source>
</evidence>
<organism evidence="12 13">
    <name type="scientific">Shewanella japonica</name>
    <dbReference type="NCBI Taxonomy" id="93973"/>
    <lineage>
        <taxon>Bacteria</taxon>
        <taxon>Pseudomonadati</taxon>
        <taxon>Pseudomonadota</taxon>
        <taxon>Gammaproteobacteria</taxon>
        <taxon>Alteromonadales</taxon>
        <taxon>Shewanellaceae</taxon>
        <taxon>Shewanella</taxon>
    </lineage>
</organism>
<keyword evidence="8" id="KW-0131">Cell cycle</keyword>
<dbReference type="PANTHER" id="PTHR30349:SF77">
    <property type="entry name" value="TYROSINE RECOMBINASE XERC"/>
    <property type="match status" value="1"/>
</dbReference>
<keyword evidence="6 9" id="KW-0238">DNA-binding</keyword>
<dbReference type="PANTHER" id="PTHR30349">
    <property type="entry name" value="PHAGE INTEGRASE-RELATED"/>
    <property type="match status" value="1"/>
</dbReference>
<keyword evidence="5" id="KW-0229">DNA integration</keyword>
<dbReference type="PROSITE" id="PS51900">
    <property type="entry name" value="CB"/>
    <property type="match status" value="1"/>
</dbReference>
<evidence type="ECO:0000256" key="5">
    <source>
        <dbReference type="ARBA" id="ARBA00022908"/>
    </source>
</evidence>
<dbReference type="InterPro" id="IPR013762">
    <property type="entry name" value="Integrase-like_cat_sf"/>
</dbReference>
<evidence type="ECO:0000259" key="10">
    <source>
        <dbReference type="PROSITE" id="PS51898"/>
    </source>
</evidence>
<evidence type="ECO:0000259" key="11">
    <source>
        <dbReference type="PROSITE" id="PS51900"/>
    </source>
</evidence>
<dbReference type="InterPro" id="IPR044068">
    <property type="entry name" value="CB"/>
</dbReference>
<dbReference type="Proteomes" id="UP000191820">
    <property type="component" value="Chromosome"/>
</dbReference>
<evidence type="ECO:0000256" key="4">
    <source>
        <dbReference type="ARBA" id="ARBA00022829"/>
    </source>
</evidence>
<reference evidence="12 13" key="1">
    <citation type="submission" date="2017-03" db="EMBL/GenBank/DDBJ databases">
        <title>Genome sequencing of Shewanella japonica KCTC 22435.</title>
        <authorList>
            <person name="Kim K.M."/>
        </authorList>
    </citation>
    <scope>NUCLEOTIDE SEQUENCE [LARGE SCALE GENOMIC DNA]</scope>
    <source>
        <strain evidence="12 13">KCTC 22435</strain>
    </source>
</reference>
<proteinExistence type="predicted"/>
<dbReference type="InterPro" id="IPR002104">
    <property type="entry name" value="Integrase_catalytic"/>
</dbReference>
<dbReference type="Pfam" id="PF00589">
    <property type="entry name" value="Phage_integrase"/>
    <property type="match status" value="1"/>
</dbReference>
<feature type="domain" description="Tyr recombinase" evidence="10">
    <location>
        <begin position="197"/>
        <end position="421"/>
    </location>
</feature>
<keyword evidence="2" id="KW-0963">Cytoplasm</keyword>
<evidence type="ECO:0000256" key="3">
    <source>
        <dbReference type="ARBA" id="ARBA00022618"/>
    </source>
</evidence>
<keyword evidence="13" id="KW-1185">Reference proteome</keyword>
<evidence type="ECO:0000256" key="9">
    <source>
        <dbReference type="PROSITE-ProRule" id="PRU01248"/>
    </source>
</evidence>
<protein>
    <submittedName>
        <fullName evidence="12">Integrase</fullName>
    </submittedName>
</protein>
<comment type="subcellular location">
    <subcellularLocation>
        <location evidence="1">Cytoplasm</location>
    </subcellularLocation>
</comment>
<sequence length="427" mass="49450">MSQEFPPVYPLFDKSEFILTGNSYVNQYITQVSLTKVPDAGLIIEHCSDWLFEQRQSENNYKTYRSELTTFLHWCFDVASLSPIQLTRKDISRYISYCEKPPEQLIGYFNVAQFKQDKALDERVPNAQWRPFVGKKQYGEKQPYVLSDNALKTKIAILSSFYGYLNSEEYTERNPAQLWLKHSRFAINHKYVKNEDDNNHAFTKLQWSYVVSTVNNMAEHEPEKHQRSLFLINLMYCCYLRISEISARAGYSPMMSQFRQDSHTKTWYFHVPFSKSGKARNIAVSKSLLKSLTHYRAYLGLTDLPSITEQHPLFTRHKAAAHGREAGQISANLGIRQIRDELDKIIDLAADKALEDGFEQDSLLMRKLTAHNIRHTGITHDININQRPLSHVQADAGHESIDTTSQYLHTTQIERHQSAANKPLDHI</sequence>
<dbReference type="RefSeq" id="WP_080915718.1">
    <property type="nucleotide sequence ID" value="NZ_CP020472.1"/>
</dbReference>
<name>A0ABM6JJP1_9GAMM</name>
<dbReference type="EMBL" id="CP020472">
    <property type="protein sequence ID" value="ARD22361.1"/>
    <property type="molecule type" value="Genomic_DNA"/>
</dbReference>
<dbReference type="InterPro" id="IPR010998">
    <property type="entry name" value="Integrase_recombinase_N"/>
</dbReference>
<evidence type="ECO:0000313" key="13">
    <source>
        <dbReference type="Proteomes" id="UP000191820"/>
    </source>
</evidence>
<feature type="domain" description="Core-binding (CB)" evidence="11">
    <location>
        <begin position="38"/>
        <end position="166"/>
    </location>
</feature>
<keyword evidence="4" id="KW-0159">Chromosome partition</keyword>
<evidence type="ECO:0000256" key="8">
    <source>
        <dbReference type="ARBA" id="ARBA00023306"/>
    </source>
</evidence>
<dbReference type="PROSITE" id="PS51898">
    <property type="entry name" value="TYR_RECOMBINASE"/>
    <property type="match status" value="1"/>
</dbReference>